<feature type="region of interest" description="Disordered" evidence="2">
    <location>
        <begin position="273"/>
        <end position="314"/>
    </location>
</feature>
<sequence length="639" mass="68493">MTTVPSTADLHDRPSDFMAFAPRSSSGIRGRLWTVDPSLMDHRIAAEILAEVPRLIAYATALQATAVERVREGIANEPLPVRDGQPTRLDGNLAHGLAVTEIATIQETSESAAARLLNVSEALCATHLGVLEALESGDIHEHHARTIVDQAGTLPEIVAEPFGLQALGKARTASGRLRTPAEFRRAVRDLREKLHPESIAVRKRAAASERGVWCAPEQDGMMSLTALMPAETGLSMYKRIDSIARAAHRAPAEHRTLPQLRHDVLASLGLTGTISTSRADTGSQSDEPDQSDHTSRHDNAAQPEAEHTGQRDNIDQFRYADQTRADTVTGIEAADVLGLPDPIDVPEDLISSIKAEIVVHLASSSLPAAHASSDEACTSGTGGVTDPDTAYLEGFGVIDAATARSLAASAPAWRRLWTDSEGTPLRLGRTTYRPPEALRLFLKYRDGTCTFPGCTRPAESAELDHTHEWQDGGATDADNLAHLCRKHHALKSVALVQARQQAAQAAFDTDSQYAEPTGTMIFTTMLGYERTTTPSDRDRLLGIVYDPLAPQTMTVPHVQVPISSGAVKPATTPTIGSIPTEHTEGARRPTKPDRPSTAVQNNAHPSNAHPSDAQPPVQIDGPPPAGPPPAGREEEPPPF</sequence>
<evidence type="ECO:0000256" key="1">
    <source>
        <dbReference type="ARBA" id="ARBA00023450"/>
    </source>
</evidence>
<dbReference type="InterPro" id="IPR003615">
    <property type="entry name" value="HNH_nuc"/>
</dbReference>
<evidence type="ECO:0000313" key="4">
    <source>
        <dbReference type="EMBL" id="XDP44681.1"/>
    </source>
</evidence>
<dbReference type="KEGG" id="spue:AB5L97_15610"/>
<reference evidence="4" key="1">
    <citation type="submission" date="2024-07" db="EMBL/GenBank/DDBJ databases">
        <authorList>
            <person name="fu j."/>
        </authorList>
    </citation>
    <scope>NUCLEOTIDE SEQUENCE</scope>
    <source>
        <strain evidence="4">P10A9</strain>
    </source>
</reference>
<dbReference type="EMBL" id="CP163302">
    <property type="protein sequence ID" value="XDP44681.1"/>
    <property type="molecule type" value="Genomic_DNA"/>
</dbReference>
<feature type="compositionally biased region" description="Basic and acidic residues" evidence="2">
    <location>
        <begin position="581"/>
        <end position="594"/>
    </location>
</feature>
<evidence type="ECO:0000256" key="2">
    <source>
        <dbReference type="SAM" id="MobiDB-lite"/>
    </source>
</evidence>
<comment type="similarity">
    <text evidence="1">Belongs to the Rv1128c/1148c/1588c/1702c/1945/3466 family.</text>
</comment>
<feature type="compositionally biased region" description="Polar residues" evidence="2">
    <location>
        <begin position="597"/>
        <end position="609"/>
    </location>
</feature>
<dbReference type="InterPro" id="IPR002711">
    <property type="entry name" value="HNH"/>
</dbReference>
<dbReference type="SMART" id="SM00507">
    <property type="entry name" value="HNHc"/>
    <property type="match status" value="1"/>
</dbReference>
<dbReference type="Gene3D" id="1.10.30.50">
    <property type="match status" value="1"/>
</dbReference>
<dbReference type="Pfam" id="PF02720">
    <property type="entry name" value="DUF222"/>
    <property type="match status" value="2"/>
</dbReference>
<evidence type="ECO:0000259" key="3">
    <source>
        <dbReference type="SMART" id="SM00507"/>
    </source>
</evidence>
<feature type="region of interest" description="Disordered" evidence="2">
    <location>
        <begin position="564"/>
        <end position="639"/>
    </location>
</feature>
<dbReference type="GO" id="GO:0003676">
    <property type="term" value="F:nucleic acid binding"/>
    <property type="evidence" value="ECO:0007669"/>
    <property type="project" value="InterPro"/>
</dbReference>
<organism evidence="4">
    <name type="scientific">Sinomonas puerhi</name>
    <dbReference type="NCBI Taxonomy" id="3238584"/>
    <lineage>
        <taxon>Bacteria</taxon>
        <taxon>Bacillati</taxon>
        <taxon>Actinomycetota</taxon>
        <taxon>Actinomycetes</taxon>
        <taxon>Micrococcales</taxon>
        <taxon>Micrococcaceae</taxon>
        <taxon>Sinomonas</taxon>
    </lineage>
</organism>
<dbReference type="Pfam" id="PF01844">
    <property type="entry name" value="HNH"/>
    <property type="match status" value="1"/>
</dbReference>
<name>A0AB39L151_9MICC</name>
<accession>A0AB39L151</accession>
<feature type="compositionally biased region" description="Pro residues" evidence="2">
    <location>
        <begin position="621"/>
        <end position="630"/>
    </location>
</feature>
<feature type="domain" description="HNH nuclease" evidence="3">
    <location>
        <begin position="437"/>
        <end position="489"/>
    </location>
</feature>
<feature type="compositionally biased region" description="Basic and acidic residues" evidence="2">
    <location>
        <begin position="290"/>
        <end position="314"/>
    </location>
</feature>
<dbReference type="AlphaFoldDB" id="A0AB39L151"/>
<protein>
    <submittedName>
        <fullName evidence="4">DUF222 domain-containing protein</fullName>
    </submittedName>
</protein>
<feature type="compositionally biased region" description="Polar residues" evidence="2">
    <location>
        <begin position="273"/>
        <end position="285"/>
    </location>
</feature>
<dbReference type="CDD" id="cd00085">
    <property type="entry name" value="HNHc"/>
    <property type="match status" value="1"/>
</dbReference>
<gene>
    <name evidence="4" type="ORF">AB5L97_15610</name>
</gene>
<dbReference type="GO" id="GO:0004519">
    <property type="term" value="F:endonuclease activity"/>
    <property type="evidence" value="ECO:0007669"/>
    <property type="project" value="InterPro"/>
</dbReference>
<dbReference type="GO" id="GO:0008270">
    <property type="term" value="F:zinc ion binding"/>
    <property type="evidence" value="ECO:0007669"/>
    <property type="project" value="InterPro"/>
</dbReference>
<dbReference type="InterPro" id="IPR003870">
    <property type="entry name" value="DUF222"/>
</dbReference>
<dbReference type="RefSeq" id="WP_369045341.1">
    <property type="nucleotide sequence ID" value="NZ_CP163302.1"/>
</dbReference>
<proteinExistence type="inferred from homology"/>